<dbReference type="Proteomes" id="UP001216253">
    <property type="component" value="Unassembled WGS sequence"/>
</dbReference>
<comment type="caution">
    <text evidence="1">The sequence shown here is derived from an EMBL/GenBank/DDBJ whole genome shotgun (WGS) entry which is preliminary data.</text>
</comment>
<organism evidence="1 2">
    <name type="scientific">Novosphingobium album</name>
    <name type="common">ex Liu et al. 2023</name>
    <dbReference type="NCBI Taxonomy" id="3031130"/>
    <lineage>
        <taxon>Bacteria</taxon>
        <taxon>Pseudomonadati</taxon>
        <taxon>Pseudomonadota</taxon>
        <taxon>Alphaproteobacteria</taxon>
        <taxon>Sphingomonadales</taxon>
        <taxon>Sphingomonadaceae</taxon>
        <taxon>Novosphingobium</taxon>
    </lineage>
</organism>
<proteinExistence type="predicted"/>
<keyword evidence="2" id="KW-1185">Reference proteome</keyword>
<dbReference type="PANTHER" id="PTHR12526">
    <property type="entry name" value="GLYCOSYLTRANSFERASE"/>
    <property type="match status" value="1"/>
</dbReference>
<dbReference type="RefSeq" id="WP_275229614.1">
    <property type="nucleotide sequence ID" value="NZ_JARESE010000062.1"/>
</dbReference>
<gene>
    <name evidence="1" type="ORF">PYV00_17680</name>
</gene>
<dbReference type="EMBL" id="JARESE010000062">
    <property type="protein sequence ID" value="MDE8653533.1"/>
    <property type="molecule type" value="Genomic_DNA"/>
</dbReference>
<dbReference type="Pfam" id="PF13692">
    <property type="entry name" value="Glyco_trans_1_4"/>
    <property type="match status" value="1"/>
</dbReference>
<dbReference type="InterPro" id="IPR017521">
    <property type="entry name" value="Sugar_tfrase_PEP-CTERM_Stp1"/>
</dbReference>
<accession>A0ABT5WUH5</accession>
<name>A0ABT5WUH5_9SPHN</name>
<dbReference type="SUPFAM" id="SSF53756">
    <property type="entry name" value="UDP-Glycosyltransferase/glycogen phosphorylase"/>
    <property type="match status" value="1"/>
</dbReference>
<sequence>MIEILFLSHRIPFPPDRGDKIRSHHILKRLAQIAPVHVATFADDERDFAEEPELARITRSYCLVERRKPLALAGVEALLERIPVSLMAFRSPAISRYVRDLVARRPIGTIYVFSGQMGQYVPASFTGRVIADFVDVDSAKFEAFAAKGSGLRRWIDAREGRLLRAEEARLARRAHVSLLISQSEANLFRSRLPADGKAKIAVRALGNGIDSAFFDPAGVAPAEAMLAVPGPRLVFTGQMDYAPNITAVERVMDRILPAIRQREPAASFHVVGRNPPSRLTDRDQRDGIHVWGRVDDVRPWLKAADMALIPLEIGRGVQNKVLEAMAMTLPVVLTPDAATGIDAASRREFLVAQSDEDLVAAVFALLDDPAWAHGMGLAARDYVLENASWDAALSDLPEIVDVGARTARHAS</sequence>
<evidence type="ECO:0000313" key="2">
    <source>
        <dbReference type="Proteomes" id="UP001216253"/>
    </source>
</evidence>
<reference evidence="1 2" key="1">
    <citation type="submission" date="2023-03" db="EMBL/GenBank/DDBJ databases">
        <title>NovoSphingobium album sp. nov. isolated from polycyclic aromatic hydrocarbons- and heavy-metal polluted soil.</title>
        <authorList>
            <person name="Liu Z."/>
            <person name="Wang K."/>
        </authorList>
    </citation>
    <scope>NUCLEOTIDE SEQUENCE [LARGE SCALE GENOMIC DNA]</scope>
    <source>
        <strain evidence="1 2">H3SJ31-1</strain>
    </source>
</reference>
<protein>
    <submittedName>
        <fullName evidence="1">TIGR03087 family PEP-CTERM/XrtA system glycosyltransferase</fullName>
    </submittedName>
</protein>
<dbReference type="Gene3D" id="3.40.50.2000">
    <property type="entry name" value="Glycogen Phosphorylase B"/>
    <property type="match status" value="2"/>
</dbReference>
<evidence type="ECO:0000313" key="1">
    <source>
        <dbReference type="EMBL" id="MDE8653533.1"/>
    </source>
</evidence>
<dbReference type="CDD" id="cd03801">
    <property type="entry name" value="GT4_PimA-like"/>
    <property type="match status" value="1"/>
</dbReference>
<dbReference type="PANTHER" id="PTHR12526:SF600">
    <property type="entry name" value="GLYCOSYL TRANSFERASE GROUP 1"/>
    <property type="match status" value="1"/>
</dbReference>
<dbReference type="NCBIfam" id="TIGR03087">
    <property type="entry name" value="stp1"/>
    <property type="match status" value="1"/>
</dbReference>